<dbReference type="InterPro" id="IPR000014">
    <property type="entry name" value="PAS"/>
</dbReference>
<dbReference type="InterPro" id="IPR000160">
    <property type="entry name" value="GGDEF_dom"/>
</dbReference>
<comment type="cofactor">
    <cofactor evidence="1">
        <name>Mg(2+)</name>
        <dbReference type="ChEBI" id="CHEBI:18420"/>
    </cofactor>
</comment>
<dbReference type="SMART" id="SM00267">
    <property type="entry name" value="GGDEF"/>
    <property type="match status" value="1"/>
</dbReference>
<dbReference type="PROSITE" id="PS50112">
    <property type="entry name" value="PAS"/>
    <property type="match status" value="1"/>
</dbReference>
<name>A0A1I6Z7Y9_9ENTR</name>
<evidence type="ECO:0000256" key="1">
    <source>
        <dbReference type="ARBA" id="ARBA00001946"/>
    </source>
</evidence>
<dbReference type="Pfam" id="PF00563">
    <property type="entry name" value="EAL"/>
    <property type="match status" value="1"/>
</dbReference>
<sequence>MSISILNLGVSDTEQTKKLINKTFSYMVSLLMGIFIIAIISLLAIKDNVNTTNDRRDEFFLKKTLFTREENIRNQLKDYAEWGGAYKHLHTTIDLAWAWDKQNLGKSLYDNFGYEGVFVLSPEGRTRYSVLDGTLRLEDLDSWTGIATKNDLLNKLSQNHGMPMSVVTLINSVPAIVSAAWITTGSDTSVATLPGSPSTMVFIEKLTPQKLLTIGHDAGIKNVRALPVKGISQTENRAGFTLALNTGAVRIAWDRENPGEALIIFLLPLLILSVLLTICMTVILMRHIMHKARINDENSFLLEQARLKLITSEKRFRDVSETTSDWLWETDNSLKILWLSERFFRVTGFDSSEWTGRRLDELFPSIKDVFQDCLHRQEISGQIAFKNCPYINSKNSTAYCTLLAKFVVQYDGSVVIRGAANDVTQEVEATKRVQFLSRHDELTGLPNRYHIKEFLAGQLNKEKDYFFSMICLDLDKFKPVNDIFGHSTGDALLGEVSSRLKRCIRSGDFVARQGGDEFLILLADTSQLNQVEEVCRRIVQELNRPFSIDGNDVTIGVSMGIAMAPQDSSSANDLLRFADIALYEAKQSGRNKWVYYRQDMSEKLTERRKMAAELKTAIQEGQLSLVYQPRFNLRTSNVEAVEALVRWQHPERGSMMPDQFIPLAEETGQIIHLSNWVIRKACSDTLDKLPGLSVSVNVSPVEFQASDLADRIKNILEDTGLEPTRLEIEVTENVTLSDPERTCQTMKTLKQMGVRILIDDFGTGYASLSYLRKFQFDGLKLDKSFIFSLGDSQQNQSVVEKIIDLGKAYSMEVTAEGVETADQLSFLKKNKCDEVQGYFLGKPVAITDLNLS</sequence>
<dbReference type="Gene3D" id="3.30.450.20">
    <property type="entry name" value="PAS domain"/>
    <property type="match status" value="1"/>
</dbReference>
<dbReference type="NCBIfam" id="TIGR00254">
    <property type="entry name" value="GGDEF"/>
    <property type="match status" value="1"/>
</dbReference>
<gene>
    <name evidence="9" type="ORF">SAMN05192562_1011003</name>
</gene>
<organism evidence="9 10">
    <name type="scientific">Kosakonia arachidis</name>
    <dbReference type="NCBI Taxonomy" id="551989"/>
    <lineage>
        <taxon>Bacteria</taxon>
        <taxon>Pseudomonadati</taxon>
        <taxon>Pseudomonadota</taxon>
        <taxon>Gammaproteobacteria</taxon>
        <taxon>Enterobacterales</taxon>
        <taxon>Enterobacteriaceae</taxon>
        <taxon>Kosakonia</taxon>
    </lineage>
</organism>
<dbReference type="SMART" id="SM00091">
    <property type="entry name" value="PAS"/>
    <property type="match status" value="1"/>
</dbReference>
<dbReference type="InterPro" id="IPR043128">
    <property type="entry name" value="Rev_trsase/Diguanyl_cyclase"/>
</dbReference>
<protein>
    <recommendedName>
        <fullName evidence="3">diguanylate cyclase</fullName>
        <ecNumber evidence="3">2.7.7.65</ecNumber>
    </recommendedName>
</protein>
<evidence type="ECO:0000256" key="5">
    <source>
        <dbReference type="SAM" id="Phobius"/>
    </source>
</evidence>
<dbReference type="EC" id="2.7.7.65" evidence="3"/>
<evidence type="ECO:0000256" key="4">
    <source>
        <dbReference type="ARBA" id="ARBA00034247"/>
    </source>
</evidence>
<feature type="domain" description="GGDEF" evidence="8">
    <location>
        <begin position="465"/>
        <end position="598"/>
    </location>
</feature>
<dbReference type="PANTHER" id="PTHR44757">
    <property type="entry name" value="DIGUANYLATE CYCLASE DGCP"/>
    <property type="match status" value="1"/>
</dbReference>
<dbReference type="CDD" id="cd00130">
    <property type="entry name" value="PAS"/>
    <property type="match status" value="1"/>
</dbReference>
<dbReference type="Gene3D" id="3.30.70.270">
    <property type="match status" value="1"/>
</dbReference>
<dbReference type="CDD" id="cd01949">
    <property type="entry name" value="GGDEF"/>
    <property type="match status" value="1"/>
</dbReference>
<feature type="domain" description="PAS" evidence="6">
    <location>
        <begin position="312"/>
        <end position="382"/>
    </location>
</feature>
<dbReference type="InterPro" id="IPR001633">
    <property type="entry name" value="EAL_dom"/>
</dbReference>
<feature type="transmembrane region" description="Helical" evidence="5">
    <location>
        <begin position="24"/>
        <end position="45"/>
    </location>
</feature>
<dbReference type="Pfam" id="PF05228">
    <property type="entry name" value="CHASE4"/>
    <property type="match status" value="1"/>
</dbReference>
<dbReference type="PROSITE" id="PS50887">
    <property type="entry name" value="GGDEF"/>
    <property type="match status" value="1"/>
</dbReference>
<dbReference type="SUPFAM" id="SSF141868">
    <property type="entry name" value="EAL domain-like"/>
    <property type="match status" value="1"/>
</dbReference>
<accession>A0A1I6Z7Y9</accession>
<evidence type="ECO:0000259" key="6">
    <source>
        <dbReference type="PROSITE" id="PS50112"/>
    </source>
</evidence>
<dbReference type="InterPro" id="IPR035919">
    <property type="entry name" value="EAL_sf"/>
</dbReference>
<dbReference type="InterPro" id="IPR035965">
    <property type="entry name" value="PAS-like_dom_sf"/>
</dbReference>
<comment type="catalytic activity">
    <reaction evidence="4">
        <text>2 GTP = 3',3'-c-di-GMP + 2 diphosphate</text>
        <dbReference type="Rhea" id="RHEA:24898"/>
        <dbReference type="ChEBI" id="CHEBI:33019"/>
        <dbReference type="ChEBI" id="CHEBI:37565"/>
        <dbReference type="ChEBI" id="CHEBI:58805"/>
        <dbReference type="EC" id="2.7.7.65"/>
    </reaction>
</comment>
<evidence type="ECO:0000256" key="2">
    <source>
        <dbReference type="ARBA" id="ARBA00004665"/>
    </source>
</evidence>
<dbReference type="FunFam" id="3.30.70.270:FF:000001">
    <property type="entry name" value="Diguanylate cyclase domain protein"/>
    <property type="match status" value="1"/>
</dbReference>
<keyword evidence="5" id="KW-0812">Transmembrane</keyword>
<keyword evidence="10" id="KW-1185">Reference proteome</keyword>
<dbReference type="InterPro" id="IPR029787">
    <property type="entry name" value="Nucleotide_cyclase"/>
</dbReference>
<evidence type="ECO:0000259" key="7">
    <source>
        <dbReference type="PROSITE" id="PS50883"/>
    </source>
</evidence>
<dbReference type="SUPFAM" id="SSF55073">
    <property type="entry name" value="Nucleotide cyclase"/>
    <property type="match status" value="1"/>
</dbReference>
<keyword evidence="5" id="KW-1133">Transmembrane helix</keyword>
<dbReference type="InterPro" id="IPR007892">
    <property type="entry name" value="CHASE4"/>
</dbReference>
<evidence type="ECO:0000256" key="3">
    <source>
        <dbReference type="ARBA" id="ARBA00012528"/>
    </source>
</evidence>
<comment type="pathway">
    <text evidence="2">Purine metabolism; 3',5'-cyclic di-GMP biosynthesis.</text>
</comment>
<dbReference type="GO" id="GO:0052621">
    <property type="term" value="F:diguanylate cyclase activity"/>
    <property type="evidence" value="ECO:0007669"/>
    <property type="project" value="UniProtKB-EC"/>
</dbReference>
<dbReference type="Pfam" id="PF00990">
    <property type="entry name" value="GGDEF"/>
    <property type="match status" value="1"/>
</dbReference>
<feature type="domain" description="EAL" evidence="7">
    <location>
        <begin position="607"/>
        <end position="852"/>
    </location>
</feature>
<dbReference type="SUPFAM" id="SSF55785">
    <property type="entry name" value="PYP-like sensor domain (PAS domain)"/>
    <property type="match status" value="1"/>
</dbReference>
<dbReference type="Gene3D" id="3.20.20.450">
    <property type="entry name" value="EAL domain"/>
    <property type="match status" value="1"/>
</dbReference>
<reference evidence="10" key="1">
    <citation type="submission" date="2016-10" db="EMBL/GenBank/DDBJ databases">
        <authorList>
            <person name="Varghese N."/>
            <person name="Submissions S."/>
        </authorList>
    </citation>
    <scope>NUCLEOTIDE SEQUENCE [LARGE SCALE GENOMIC DNA]</scope>
    <source>
        <strain evidence="10">Ah-143</strain>
    </source>
</reference>
<dbReference type="SMART" id="SM00052">
    <property type="entry name" value="EAL"/>
    <property type="match status" value="1"/>
</dbReference>
<dbReference type="InterPro" id="IPR052155">
    <property type="entry name" value="Biofilm_reg_signaling"/>
</dbReference>
<feature type="transmembrane region" description="Helical" evidence="5">
    <location>
        <begin position="262"/>
        <end position="285"/>
    </location>
</feature>
<proteinExistence type="predicted"/>
<dbReference type="EMBL" id="FPAU01000001">
    <property type="protein sequence ID" value="SFT58807.1"/>
    <property type="molecule type" value="Genomic_DNA"/>
</dbReference>
<dbReference type="Proteomes" id="UP000199187">
    <property type="component" value="Unassembled WGS sequence"/>
</dbReference>
<dbReference type="PROSITE" id="PS50883">
    <property type="entry name" value="EAL"/>
    <property type="match status" value="1"/>
</dbReference>
<dbReference type="CDD" id="cd01948">
    <property type="entry name" value="EAL"/>
    <property type="match status" value="1"/>
</dbReference>
<evidence type="ECO:0000313" key="10">
    <source>
        <dbReference type="Proteomes" id="UP000199187"/>
    </source>
</evidence>
<keyword evidence="5" id="KW-0472">Membrane</keyword>
<dbReference type="OrthoDB" id="9804951at2"/>
<dbReference type="AlphaFoldDB" id="A0A1I6Z7Y9"/>
<evidence type="ECO:0000313" key="9">
    <source>
        <dbReference type="EMBL" id="SFT58807.1"/>
    </source>
</evidence>
<evidence type="ECO:0000259" key="8">
    <source>
        <dbReference type="PROSITE" id="PS50887"/>
    </source>
</evidence>
<dbReference type="PANTHER" id="PTHR44757:SF10">
    <property type="entry name" value="MEMBRANE PROTEIN"/>
    <property type="match status" value="1"/>
</dbReference>
<dbReference type="NCBIfam" id="TIGR00229">
    <property type="entry name" value="sensory_box"/>
    <property type="match status" value="1"/>
</dbReference>